<organism evidence="2 3">
    <name type="scientific">Homo sapiens</name>
    <name type="common">Human</name>
    <dbReference type="NCBI Taxonomy" id="9606"/>
    <lineage>
        <taxon>Eukaryota</taxon>
        <taxon>Metazoa</taxon>
        <taxon>Chordata</taxon>
        <taxon>Craniata</taxon>
        <taxon>Vertebrata</taxon>
        <taxon>Euteleostomi</taxon>
        <taxon>Mammalia</taxon>
        <taxon>Eutheria</taxon>
        <taxon>Euarchontoglires</taxon>
        <taxon>Primates</taxon>
        <taxon>Haplorrhini</taxon>
        <taxon>Catarrhini</taxon>
        <taxon>Hominidae</taxon>
        <taxon>Homo</taxon>
    </lineage>
</organism>
<reference evidence="2 3" key="3">
    <citation type="journal article" date="2008" name="Genome Biol.">
        <title>Finishing the finished human chromosome 22 sequence.</title>
        <authorList>
            <person name="Cole C.G."/>
            <person name="McCann O.T."/>
            <person name="Collins J.E."/>
            <person name="Oliver K."/>
            <person name="Willey D."/>
            <person name="Gribble S.M."/>
            <person name="Yang F."/>
            <person name="McLaren K."/>
            <person name="Rogers J."/>
            <person name="Ning Z."/>
            <person name="Beare D.M."/>
            <person name="Dunham I."/>
        </authorList>
    </citation>
    <scope>NUCLEOTIDE SEQUENCE [LARGE SCALE GENOMIC DNA]</scope>
</reference>
<feature type="region of interest" description="Disordered" evidence="1">
    <location>
        <begin position="1"/>
        <end position="36"/>
    </location>
</feature>
<reference evidence="2" key="4">
    <citation type="submission" date="2025-08" db="UniProtKB">
        <authorList>
            <consortium name="Ensembl"/>
        </authorList>
    </citation>
    <scope>IDENTIFICATION</scope>
</reference>
<dbReference type="EMBL" id="AP000358">
    <property type="status" value="NOT_ANNOTATED_CDS"/>
    <property type="molecule type" value="Genomic_DNA"/>
</dbReference>
<protein>
    <submittedName>
        <fullName evidence="2">Piwi like RNA-mediated gene silencing 3</fullName>
    </submittedName>
</protein>
<keyword evidence="3" id="KW-1185">Reference proteome</keyword>
<accession>E9PIP6</accession>
<evidence type="ECO:0000313" key="3">
    <source>
        <dbReference type="Proteomes" id="UP000005640"/>
    </source>
</evidence>
<dbReference type="Antibodypedia" id="24076">
    <property type="antibodies" value="85 antibodies from 24 providers"/>
</dbReference>
<dbReference type="AlphaFoldDB" id="E9PIP6"/>
<dbReference type="OrthoDB" id="445936at2759"/>
<dbReference type="OpenTargets" id="ENSG00000184571"/>
<dbReference type="GeneTree" id="ENSGT00950000183200"/>
<evidence type="ECO:0000256" key="1">
    <source>
        <dbReference type="SAM" id="MobiDB-lite"/>
    </source>
</evidence>
<dbReference type="UCSC" id="uc011ajx.3">
    <property type="organism name" value="human"/>
</dbReference>
<evidence type="ECO:0000313" key="2">
    <source>
        <dbReference type="Ensembl" id="ENSP00000435718.2"/>
    </source>
</evidence>
<dbReference type="Proteomes" id="UP000005640">
    <property type="component" value="Chromosome 22"/>
</dbReference>
<gene>
    <name evidence="2" type="primary">PIWIL3</name>
</gene>
<feature type="compositionally biased region" description="Basic residues" evidence="1">
    <location>
        <begin position="1"/>
        <end position="15"/>
    </location>
</feature>
<reference evidence="2" key="5">
    <citation type="submission" date="2025-09" db="UniProtKB">
        <authorList>
            <consortium name="Ensembl"/>
        </authorList>
    </citation>
    <scope>IDENTIFICATION</scope>
</reference>
<dbReference type="ChiTaRS" id="PIWIL3">
    <property type="organism name" value="human"/>
</dbReference>
<reference evidence="2 3" key="2">
    <citation type="journal article" date="2004" name="Nature">
        <title>Finishing the euchromatic sequence of the human genome.</title>
        <authorList>
            <consortium name="International Human Genome Sequencing Consortium"/>
        </authorList>
    </citation>
    <scope>NUCLEOTIDE SEQUENCE [LARGE SCALE GENOMIC DNA]</scope>
</reference>
<dbReference type="EMBL" id="AP000359">
    <property type="status" value="NOT_ANNOTATED_CDS"/>
    <property type="molecule type" value="Genomic_DNA"/>
</dbReference>
<dbReference type="ExpressionAtlas" id="E9PIP6">
    <property type="expression patterns" value="baseline and differential"/>
</dbReference>
<proteinExistence type="predicted"/>
<dbReference type="Bgee" id="ENSG00000184571">
    <property type="expression patterns" value="Expressed in male germ line stem cell (sensu Vertebrata) in testis and 4 other cell types or tissues"/>
</dbReference>
<dbReference type="Ensembl" id="ENST00000527701.6">
    <property type="protein sequence ID" value="ENSP00000435718.2"/>
    <property type="gene ID" value="ENSG00000184571.14"/>
</dbReference>
<dbReference type="VEuPathDB" id="HostDB:ENSG00000184571"/>
<name>E9PIP6_HUMAN</name>
<dbReference type="HGNC" id="HGNC:18443">
    <property type="gene designation" value="PIWIL3"/>
</dbReference>
<dbReference type="HOGENOM" id="CLU_008813_0_0_1"/>
<sequence>MPGRARTRARGRARRRESYQQEAPGGPRAPGSATDP</sequence>
<reference evidence="2 3" key="1">
    <citation type="journal article" date="2001" name="Nature">
        <title>Initial sequencing and analysis of the human genome.</title>
        <authorList>
            <consortium name="International Human Genome Sequencing Consortium"/>
            <person name="Lander E.S."/>
            <person name="Linton L.M."/>
            <person name="Birren B."/>
            <person name="Nusbaum C."/>
            <person name="Zody M.C."/>
            <person name="Baldwin J."/>
            <person name="Devon K."/>
            <person name="Dewar K."/>
            <person name="Doyle M."/>
            <person name="FitzHugh W."/>
            <person name="Funke R."/>
            <person name="Gage D."/>
            <person name="Harris K."/>
            <person name="Heaford A."/>
            <person name="Howland J."/>
            <person name="Kann L."/>
            <person name="Lehoczky J."/>
            <person name="LeVine R."/>
            <person name="McEwan P."/>
            <person name="McKernan K."/>
            <person name="Meldrim J."/>
            <person name="Mesirov J.P."/>
            <person name="Miranda C."/>
            <person name="Morris W."/>
            <person name="Naylor J."/>
            <person name="Raymond C."/>
            <person name="Rosetti M."/>
            <person name="Santos R."/>
            <person name="Sheridan A."/>
            <person name="Sougnez C."/>
            <person name="Stange-Thomann N."/>
            <person name="Stojanovic N."/>
            <person name="Subramanian A."/>
            <person name="Wyman D."/>
            <person name="Rogers J."/>
            <person name="Sulston J."/>
            <person name="Ainscough R."/>
            <person name="Beck S."/>
            <person name="Bentley D."/>
            <person name="Burton J."/>
            <person name="Clee C."/>
            <person name="Carter N."/>
            <person name="Coulson A."/>
            <person name="Deadman R."/>
            <person name="Deloukas P."/>
            <person name="Dunham A."/>
            <person name="Dunham I."/>
            <person name="Durbin R."/>
            <person name="French L."/>
            <person name="Grafham D."/>
            <person name="Gregory S."/>
            <person name="Hubbard T."/>
            <person name="Humphray S."/>
            <person name="Hunt A."/>
            <person name="Jones M."/>
            <person name="Lloyd C."/>
            <person name="McMurray A."/>
            <person name="Matthews L."/>
            <person name="Mercer S."/>
            <person name="Milne S."/>
            <person name="Mullikin J.C."/>
            <person name="Mungall A."/>
            <person name="Plumb R."/>
            <person name="Ross M."/>
            <person name="Shownkeen R."/>
            <person name="Sims S."/>
            <person name="Waterston R.H."/>
            <person name="Wilson R.K."/>
            <person name="Hillier L.W."/>
            <person name="McPherson J.D."/>
            <person name="Marra M.A."/>
            <person name="Mardis E.R."/>
            <person name="Fulton L.A."/>
            <person name="Chinwalla A.T."/>
            <person name="Pepin K.H."/>
            <person name="Gish W.R."/>
            <person name="Chissoe S.L."/>
            <person name="Wendl M.C."/>
            <person name="Delehaunty K.D."/>
            <person name="Miner T.L."/>
            <person name="Delehaunty A."/>
            <person name="Kramer J.B."/>
            <person name="Cook L.L."/>
            <person name="Fulton R.S."/>
            <person name="Johnson D.L."/>
            <person name="Minx P.J."/>
            <person name="Clifton S.W."/>
            <person name="Hawkins T."/>
            <person name="Branscomb E."/>
            <person name="Predki P."/>
            <person name="Richardson P."/>
            <person name="Wenning S."/>
            <person name="Slezak T."/>
            <person name="Doggett N."/>
            <person name="Cheng J.F."/>
            <person name="Olsen A."/>
            <person name="Lucas S."/>
            <person name="Elkin C."/>
            <person name="Uberbacher E."/>
            <person name="Frazier M."/>
            <person name="Gibbs R.A."/>
            <person name="Muzny D.M."/>
            <person name="Scherer S.E."/>
            <person name="Bouck J.B."/>
            <person name="Sodergren E.J."/>
            <person name="Worley K.C."/>
            <person name="Rives C.M."/>
            <person name="Gorrell J.H."/>
            <person name="Metzker M.L."/>
            <person name="Naylor S.L."/>
            <person name="Kucherlapati R.S."/>
            <person name="Nelson D.L."/>
            <person name="Weinstock G.M."/>
            <person name="Sakaki Y."/>
            <person name="Fujiyama A."/>
            <person name="Hattori M."/>
            <person name="Yada T."/>
            <person name="Toyoda A."/>
            <person name="Itoh T."/>
            <person name="Kawagoe C."/>
            <person name="Watanabe H."/>
            <person name="Totoki Y."/>
            <person name="Taylor T."/>
            <person name="Weissenbach J."/>
            <person name="Heilig R."/>
            <person name="Saurin W."/>
            <person name="Artiguenave F."/>
            <person name="Brottier P."/>
            <person name="Bruls T."/>
            <person name="Pelletier E."/>
            <person name="Robert C."/>
            <person name="Wincker P."/>
            <person name="Smith D.R."/>
            <person name="Doucette-Stamm L."/>
            <person name="Rubenfield M."/>
            <person name="Weinstock K."/>
            <person name="Lee H.M."/>
            <person name="Dubois J."/>
            <person name="Rosenthal A."/>
            <person name="Platzer M."/>
            <person name="Nyakatura G."/>
            <person name="Taudien S."/>
            <person name="Rump A."/>
            <person name="Yang H."/>
            <person name="Yu J."/>
            <person name="Wang J."/>
            <person name="Huang G."/>
            <person name="Gu J."/>
            <person name="Hood L."/>
            <person name="Rowen L."/>
            <person name="Madan A."/>
            <person name="Qin S."/>
            <person name="Davis R.W."/>
            <person name="Federspiel N.A."/>
            <person name="Abola A.P."/>
            <person name="Proctor M.J."/>
            <person name="Myers R.M."/>
            <person name="Schmutz J."/>
            <person name="Dickson M."/>
            <person name="Grimwood J."/>
            <person name="Cox D.R."/>
            <person name="Olson M.V."/>
            <person name="Kaul R."/>
            <person name="Raymond C."/>
            <person name="Shimizu N."/>
            <person name="Kawasaki K."/>
            <person name="Minoshima S."/>
            <person name="Evans G.A."/>
            <person name="Athanasiou M."/>
            <person name="Schultz R."/>
            <person name="Roe B.A."/>
            <person name="Chen F."/>
            <person name="Pan H."/>
            <person name="Ramser J."/>
            <person name="Lehrach H."/>
            <person name="Reinhardt R."/>
            <person name="McCombie W.R."/>
            <person name="de la Bastide M."/>
            <person name="Dedhia N."/>
            <person name="Blocker H."/>
            <person name="Hornischer K."/>
            <person name="Nordsiek G."/>
            <person name="Agarwala R."/>
            <person name="Aravind L."/>
            <person name="Bailey J.A."/>
            <person name="Bateman A."/>
            <person name="Batzoglou S."/>
            <person name="Birney E."/>
            <person name="Bork P."/>
            <person name="Brown D.G."/>
            <person name="Burge C.B."/>
            <person name="Cerutti L."/>
            <person name="Chen H.C."/>
            <person name="Church D."/>
            <person name="Clamp M."/>
            <person name="Copley R.R."/>
            <person name="Doerks T."/>
            <person name="Eddy S.R."/>
            <person name="Eichler E.E."/>
            <person name="Furey T.S."/>
            <person name="Galagan J."/>
            <person name="Gilbert J.G."/>
            <person name="Harmon C."/>
            <person name="Hayashizaki Y."/>
            <person name="Haussler D."/>
            <person name="Hermjakob H."/>
            <person name="Hokamp K."/>
            <person name="Jang W."/>
            <person name="Johnson L.S."/>
            <person name="Jones T.A."/>
            <person name="Kasif S."/>
            <person name="Kaspryzk A."/>
            <person name="Kennedy S."/>
            <person name="Kent W.J."/>
            <person name="Kitts P."/>
            <person name="Koonin E.V."/>
            <person name="Korf I."/>
            <person name="Kulp D."/>
            <person name="Lancet D."/>
            <person name="Lowe T.M."/>
            <person name="McLysaght A."/>
            <person name="Mikkelsen T."/>
            <person name="Moran J.V."/>
            <person name="Mulder N."/>
            <person name="Pollara V.J."/>
            <person name="Ponting C.P."/>
            <person name="Schuler G."/>
            <person name="Schultz J."/>
            <person name="Slater G."/>
            <person name="Smit A.F."/>
            <person name="Stupka E."/>
            <person name="Szustakowski J."/>
            <person name="Thierry-Mieg D."/>
            <person name="Thierry-Mieg J."/>
            <person name="Wagner L."/>
            <person name="Wallis J."/>
            <person name="Wheeler R."/>
            <person name="Williams A."/>
            <person name="Wolf Y.I."/>
            <person name="Wolfe K.H."/>
            <person name="Yang S.P."/>
            <person name="Yeh R.F."/>
            <person name="Collins F."/>
            <person name="Guyer M.S."/>
            <person name="Peterson J."/>
            <person name="Felsenfeld A."/>
            <person name="Wetterstrand K.A."/>
            <person name="Patrinos A."/>
            <person name="Morgan M.J."/>
            <person name="de Jong P."/>
            <person name="Catanese J.J."/>
            <person name="Osoegawa K."/>
            <person name="Shizuya H."/>
            <person name="Choi S."/>
            <person name="Chen Y.J."/>
        </authorList>
    </citation>
    <scope>NUCLEOTIDE SEQUENCE [LARGE SCALE GENOMIC DNA]</scope>
</reference>
<dbReference type="MassIVE" id="E9PIP6"/>